<dbReference type="SUPFAM" id="SSF54001">
    <property type="entry name" value="Cysteine proteinases"/>
    <property type="match status" value="1"/>
</dbReference>
<keyword evidence="4" id="KW-1185">Reference proteome</keyword>
<evidence type="ECO:0000256" key="1">
    <source>
        <dbReference type="ARBA" id="ARBA00008455"/>
    </source>
</evidence>
<proteinExistence type="inferred from homology"/>
<dbReference type="InterPro" id="IPR025660">
    <property type="entry name" value="Pept_his_AS"/>
</dbReference>
<dbReference type="PROSITE" id="PS00640">
    <property type="entry name" value="THIOL_PROTEASE_ASN"/>
    <property type="match status" value="1"/>
</dbReference>
<dbReference type="Pfam" id="PF00112">
    <property type="entry name" value="Peptidase_C1"/>
    <property type="match status" value="1"/>
</dbReference>
<gene>
    <name evidence="3" type="ORF">PACLA_8A028469</name>
</gene>
<sequence>GVYNEPDCSSTQLDHGVLVVGYGTLGGKDYWLVKNSWGASWGLKGYIMMSRNRNNQCGIATSASYPLV</sequence>
<dbReference type="Proteomes" id="UP001152795">
    <property type="component" value="Unassembled WGS sequence"/>
</dbReference>
<protein>
    <submittedName>
        <fullName evidence="3">Cathepsin L1-like</fullName>
    </submittedName>
</protein>
<reference evidence="3" key="1">
    <citation type="submission" date="2020-04" db="EMBL/GenBank/DDBJ databases">
        <authorList>
            <person name="Alioto T."/>
            <person name="Alioto T."/>
            <person name="Gomez Garrido J."/>
        </authorList>
    </citation>
    <scope>NUCLEOTIDE SEQUENCE</scope>
    <source>
        <strain evidence="3">A484AB</strain>
    </source>
</reference>
<dbReference type="PANTHER" id="PTHR12411">
    <property type="entry name" value="CYSTEINE PROTEASE FAMILY C1-RELATED"/>
    <property type="match status" value="1"/>
</dbReference>
<dbReference type="PROSITE" id="PS00639">
    <property type="entry name" value="THIOL_PROTEASE_HIS"/>
    <property type="match status" value="1"/>
</dbReference>
<dbReference type="OrthoDB" id="5987200at2759"/>
<comment type="caution">
    <text evidence="3">The sequence shown here is derived from an EMBL/GenBank/DDBJ whole genome shotgun (WGS) entry which is preliminary data.</text>
</comment>
<dbReference type="InterPro" id="IPR038765">
    <property type="entry name" value="Papain-like_cys_pep_sf"/>
</dbReference>
<comment type="similarity">
    <text evidence="1">Belongs to the peptidase C1 family.</text>
</comment>
<feature type="non-terminal residue" evidence="3">
    <location>
        <position position="1"/>
    </location>
</feature>
<dbReference type="InterPro" id="IPR000668">
    <property type="entry name" value="Peptidase_C1A_C"/>
</dbReference>
<evidence type="ECO:0000313" key="4">
    <source>
        <dbReference type="Proteomes" id="UP001152795"/>
    </source>
</evidence>
<dbReference type="InterPro" id="IPR013128">
    <property type="entry name" value="Peptidase_C1A"/>
</dbReference>
<dbReference type="GO" id="GO:0006508">
    <property type="term" value="P:proteolysis"/>
    <property type="evidence" value="ECO:0007669"/>
    <property type="project" value="InterPro"/>
</dbReference>
<dbReference type="EMBL" id="CACRXK020040854">
    <property type="protein sequence ID" value="CAB4045657.1"/>
    <property type="molecule type" value="Genomic_DNA"/>
</dbReference>
<dbReference type="GO" id="GO:0008234">
    <property type="term" value="F:cysteine-type peptidase activity"/>
    <property type="evidence" value="ECO:0007669"/>
    <property type="project" value="InterPro"/>
</dbReference>
<dbReference type="AlphaFoldDB" id="A0A6S7KKZ7"/>
<keyword evidence="2" id="KW-1015">Disulfide bond</keyword>
<evidence type="ECO:0000256" key="2">
    <source>
        <dbReference type="ARBA" id="ARBA00023157"/>
    </source>
</evidence>
<organism evidence="3 4">
    <name type="scientific">Paramuricea clavata</name>
    <name type="common">Red gorgonian</name>
    <name type="synonym">Violescent sea-whip</name>
    <dbReference type="NCBI Taxonomy" id="317549"/>
    <lineage>
        <taxon>Eukaryota</taxon>
        <taxon>Metazoa</taxon>
        <taxon>Cnidaria</taxon>
        <taxon>Anthozoa</taxon>
        <taxon>Octocorallia</taxon>
        <taxon>Malacalcyonacea</taxon>
        <taxon>Plexauridae</taxon>
        <taxon>Paramuricea</taxon>
    </lineage>
</organism>
<evidence type="ECO:0000313" key="3">
    <source>
        <dbReference type="EMBL" id="CAB4045657.1"/>
    </source>
</evidence>
<dbReference type="InterPro" id="IPR025661">
    <property type="entry name" value="Pept_asp_AS"/>
</dbReference>
<name>A0A6S7KKZ7_PARCT</name>
<dbReference type="Gene3D" id="3.90.70.10">
    <property type="entry name" value="Cysteine proteinases"/>
    <property type="match status" value="1"/>
</dbReference>
<accession>A0A6S7KKZ7</accession>